<comment type="caution">
    <text evidence="2">The sequence shown here is derived from an EMBL/GenBank/DDBJ whole genome shotgun (WGS) entry which is preliminary data.</text>
</comment>
<keyword evidence="3" id="KW-1185">Reference proteome</keyword>
<feature type="region of interest" description="Disordered" evidence="1">
    <location>
        <begin position="27"/>
        <end position="111"/>
    </location>
</feature>
<sequence length="198" mass="20618">MSPPLESQMCFTPIPLSIAKMPLDQAQAEGAGGAGGLGGTGLPSLGQVVDAAGDEGGGGGGGIIAAPTPARLGSKSQSKSRSRSHSTGTGDGHHHPPLTQTKIPMPMPMTSKRHRFPVTIDAGAGASAHGPEYVEVGDFAPFRTPSPQKKLKKKTKSGSTEGGTPSAATPVREREHEFFWTPKLLRKKEKEKEGYPMD</sequence>
<dbReference type="AlphaFoldDB" id="A0A9P5NKZ1"/>
<feature type="compositionally biased region" description="Gly residues" evidence="1">
    <location>
        <begin position="54"/>
        <end position="63"/>
    </location>
</feature>
<feature type="compositionally biased region" description="Gly residues" evidence="1">
    <location>
        <begin position="30"/>
        <end position="41"/>
    </location>
</feature>
<feature type="compositionally biased region" description="Low complexity" evidence="1">
    <location>
        <begin position="42"/>
        <end position="51"/>
    </location>
</feature>
<feature type="region of interest" description="Disordered" evidence="1">
    <location>
        <begin position="137"/>
        <end position="177"/>
    </location>
</feature>
<evidence type="ECO:0000256" key="1">
    <source>
        <dbReference type="SAM" id="MobiDB-lite"/>
    </source>
</evidence>
<dbReference type="Proteomes" id="UP000724874">
    <property type="component" value="Unassembled WGS sequence"/>
</dbReference>
<accession>A0A9P5NKZ1</accession>
<evidence type="ECO:0000313" key="3">
    <source>
        <dbReference type="Proteomes" id="UP000724874"/>
    </source>
</evidence>
<evidence type="ECO:0000313" key="2">
    <source>
        <dbReference type="EMBL" id="KAF8900824.1"/>
    </source>
</evidence>
<gene>
    <name evidence="2" type="ORF">CPB84DRAFT_1778433</name>
</gene>
<feature type="compositionally biased region" description="Low complexity" evidence="1">
    <location>
        <begin position="157"/>
        <end position="166"/>
    </location>
</feature>
<protein>
    <submittedName>
        <fullName evidence="2">Uncharacterized protein</fullName>
    </submittedName>
</protein>
<proteinExistence type="predicted"/>
<dbReference type="EMBL" id="JADNYJ010000045">
    <property type="protein sequence ID" value="KAF8900824.1"/>
    <property type="molecule type" value="Genomic_DNA"/>
</dbReference>
<name>A0A9P5NKZ1_GYMJU</name>
<reference evidence="2" key="1">
    <citation type="submission" date="2020-11" db="EMBL/GenBank/DDBJ databases">
        <authorList>
            <consortium name="DOE Joint Genome Institute"/>
            <person name="Ahrendt S."/>
            <person name="Riley R."/>
            <person name="Andreopoulos W."/>
            <person name="LaButti K."/>
            <person name="Pangilinan J."/>
            <person name="Ruiz-duenas F.J."/>
            <person name="Barrasa J.M."/>
            <person name="Sanchez-Garcia M."/>
            <person name="Camarero S."/>
            <person name="Miyauchi S."/>
            <person name="Serrano A."/>
            <person name="Linde D."/>
            <person name="Babiker R."/>
            <person name="Drula E."/>
            <person name="Ayuso-Fernandez I."/>
            <person name="Pacheco R."/>
            <person name="Padilla G."/>
            <person name="Ferreira P."/>
            <person name="Barriuso J."/>
            <person name="Kellner H."/>
            <person name="Castanera R."/>
            <person name="Alfaro M."/>
            <person name="Ramirez L."/>
            <person name="Pisabarro A.G."/>
            <person name="Kuo A."/>
            <person name="Tritt A."/>
            <person name="Lipzen A."/>
            <person name="He G."/>
            <person name="Yan M."/>
            <person name="Ng V."/>
            <person name="Cullen D."/>
            <person name="Martin F."/>
            <person name="Rosso M.-N."/>
            <person name="Henrissat B."/>
            <person name="Hibbett D."/>
            <person name="Martinez A.T."/>
            <person name="Grigoriev I.V."/>
        </authorList>
    </citation>
    <scope>NUCLEOTIDE SEQUENCE</scope>
    <source>
        <strain evidence="2">AH 44721</strain>
    </source>
</reference>
<organism evidence="2 3">
    <name type="scientific">Gymnopilus junonius</name>
    <name type="common">Spectacular rustgill mushroom</name>
    <name type="synonym">Gymnopilus spectabilis subsp. junonius</name>
    <dbReference type="NCBI Taxonomy" id="109634"/>
    <lineage>
        <taxon>Eukaryota</taxon>
        <taxon>Fungi</taxon>
        <taxon>Dikarya</taxon>
        <taxon>Basidiomycota</taxon>
        <taxon>Agaricomycotina</taxon>
        <taxon>Agaricomycetes</taxon>
        <taxon>Agaricomycetidae</taxon>
        <taxon>Agaricales</taxon>
        <taxon>Agaricineae</taxon>
        <taxon>Hymenogastraceae</taxon>
        <taxon>Gymnopilus</taxon>
    </lineage>
</organism>